<feature type="transmembrane region" description="Helical" evidence="6">
    <location>
        <begin position="74"/>
        <end position="91"/>
    </location>
</feature>
<comment type="caution">
    <text evidence="7">The sequence shown here is derived from an EMBL/GenBank/DDBJ whole genome shotgun (WGS) entry which is preliminary data.</text>
</comment>
<feature type="transmembrane region" description="Helical" evidence="6">
    <location>
        <begin position="6"/>
        <end position="26"/>
    </location>
</feature>
<dbReference type="Pfam" id="PF01810">
    <property type="entry name" value="LysE"/>
    <property type="match status" value="1"/>
</dbReference>
<feature type="transmembrane region" description="Helical" evidence="6">
    <location>
        <begin position="103"/>
        <end position="123"/>
    </location>
</feature>
<organism evidence="7 8">
    <name type="scientific">Flexivirga caeni</name>
    <dbReference type="NCBI Taxonomy" id="2294115"/>
    <lineage>
        <taxon>Bacteria</taxon>
        <taxon>Bacillati</taxon>
        <taxon>Actinomycetota</taxon>
        <taxon>Actinomycetes</taxon>
        <taxon>Micrococcales</taxon>
        <taxon>Dermacoccaceae</taxon>
        <taxon>Flexivirga</taxon>
    </lineage>
</organism>
<evidence type="ECO:0000256" key="2">
    <source>
        <dbReference type="ARBA" id="ARBA00022475"/>
    </source>
</evidence>
<evidence type="ECO:0000256" key="1">
    <source>
        <dbReference type="ARBA" id="ARBA00004651"/>
    </source>
</evidence>
<name>A0A3M9MFU5_9MICO</name>
<evidence type="ECO:0000256" key="4">
    <source>
        <dbReference type="ARBA" id="ARBA00022989"/>
    </source>
</evidence>
<dbReference type="InterPro" id="IPR001123">
    <property type="entry name" value="LeuE-type"/>
</dbReference>
<dbReference type="EMBL" id="RJJQ01000003">
    <property type="protein sequence ID" value="RNI24406.1"/>
    <property type="molecule type" value="Genomic_DNA"/>
</dbReference>
<sequence>MFPVLLTGLVTGLSLITAIGAQNAFVLRQGLVRQHIGYVVLICIAGDVSLINAGVAGVGAVIRSHPTVLEVCRWAGAAYLVWFGVRSLLAARHPRTLTSQGAASRGSVVGAALAITFLNPHVYLDTVLLLGNVANQQGATGRWWFAAGACLGSIGWFTTIGYGARLAAPLMSRPVTWRVLDVLIGVTMLTVAVLLLTG</sequence>
<protein>
    <submittedName>
        <fullName evidence="7">Amino acid transporter</fullName>
    </submittedName>
</protein>
<dbReference type="AlphaFoldDB" id="A0A3M9MFU5"/>
<feature type="transmembrane region" description="Helical" evidence="6">
    <location>
        <begin position="38"/>
        <end position="62"/>
    </location>
</feature>
<dbReference type="PANTHER" id="PTHR30086">
    <property type="entry name" value="ARGININE EXPORTER PROTEIN ARGO"/>
    <property type="match status" value="1"/>
</dbReference>
<dbReference type="Proteomes" id="UP000271678">
    <property type="component" value="Unassembled WGS sequence"/>
</dbReference>
<dbReference type="RefSeq" id="WP_123270445.1">
    <property type="nucleotide sequence ID" value="NZ_RJJQ01000003.1"/>
</dbReference>
<keyword evidence="5 6" id="KW-0472">Membrane</keyword>
<keyword evidence="3 6" id="KW-0812">Transmembrane</keyword>
<feature type="transmembrane region" description="Helical" evidence="6">
    <location>
        <begin position="143"/>
        <end position="163"/>
    </location>
</feature>
<keyword evidence="2" id="KW-1003">Cell membrane</keyword>
<keyword evidence="4 6" id="KW-1133">Transmembrane helix</keyword>
<feature type="transmembrane region" description="Helical" evidence="6">
    <location>
        <begin position="175"/>
        <end position="196"/>
    </location>
</feature>
<accession>A0A3M9MFU5</accession>
<reference evidence="7 8" key="1">
    <citation type="submission" date="2018-11" db="EMBL/GenBank/DDBJ databases">
        <title>Draft genome of Simplicispira Flexivirga sp. BO-16.</title>
        <authorList>
            <person name="Im W.T."/>
        </authorList>
    </citation>
    <scope>NUCLEOTIDE SEQUENCE [LARGE SCALE GENOMIC DNA]</scope>
    <source>
        <strain evidence="7 8">BO-16</strain>
    </source>
</reference>
<proteinExistence type="predicted"/>
<dbReference type="OrthoDB" id="5638726at2"/>
<evidence type="ECO:0000313" key="7">
    <source>
        <dbReference type="EMBL" id="RNI24406.1"/>
    </source>
</evidence>
<evidence type="ECO:0000313" key="8">
    <source>
        <dbReference type="Proteomes" id="UP000271678"/>
    </source>
</evidence>
<evidence type="ECO:0000256" key="6">
    <source>
        <dbReference type="SAM" id="Phobius"/>
    </source>
</evidence>
<evidence type="ECO:0000256" key="3">
    <source>
        <dbReference type="ARBA" id="ARBA00022692"/>
    </source>
</evidence>
<evidence type="ECO:0000256" key="5">
    <source>
        <dbReference type="ARBA" id="ARBA00023136"/>
    </source>
</evidence>
<dbReference type="GO" id="GO:0005886">
    <property type="term" value="C:plasma membrane"/>
    <property type="evidence" value="ECO:0007669"/>
    <property type="project" value="UniProtKB-SubCell"/>
</dbReference>
<gene>
    <name evidence="7" type="ORF">EFY87_05475</name>
</gene>
<keyword evidence="8" id="KW-1185">Reference proteome</keyword>
<comment type="subcellular location">
    <subcellularLocation>
        <location evidence="1">Cell membrane</location>
        <topology evidence="1">Multi-pass membrane protein</topology>
    </subcellularLocation>
</comment>
<dbReference type="GO" id="GO:0015171">
    <property type="term" value="F:amino acid transmembrane transporter activity"/>
    <property type="evidence" value="ECO:0007669"/>
    <property type="project" value="TreeGrafter"/>
</dbReference>
<dbReference type="PANTHER" id="PTHR30086:SF20">
    <property type="entry name" value="ARGININE EXPORTER PROTEIN ARGO-RELATED"/>
    <property type="match status" value="1"/>
</dbReference>